<evidence type="ECO:0000313" key="8">
    <source>
        <dbReference type="EMBL" id="KAH6823930.1"/>
    </source>
</evidence>
<reference evidence="8 9" key="1">
    <citation type="journal article" date="2021" name="Nat. Commun.">
        <title>Incipient diploidization of the medicinal plant Perilla within 10,000 years.</title>
        <authorList>
            <person name="Zhang Y."/>
            <person name="Shen Q."/>
            <person name="Leng L."/>
            <person name="Zhang D."/>
            <person name="Chen S."/>
            <person name="Shi Y."/>
            <person name="Ning Z."/>
            <person name="Chen S."/>
        </authorList>
    </citation>
    <scope>NUCLEOTIDE SEQUENCE [LARGE SCALE GENOMIC DNA]</scope>
    <source>
        <strain evidence="9">cv. PC099</strain>
    </source>
</reference>
<dbReference type="FunFam" id="1.25.40.10:FF:000159">
    <property type="entry name" value="Tetratricopeptide repeat (TPR)-like superfamily protein"/>
    <property type="match status" value="1"/>
</dbReference>
<keyword evidence="3" id="KW-0677">Repeat</keyword>
<dbReference type="InterPro" id="IPR059164">
    <property type="entry name" value="HAT_PRP39_C"/>
</dbReference>
<dbReference type="Gene3D" id="1.25.40.10">
    <property type="entry name" value="Tetratricopeptide repeat domain"/>
    <property type="match status" value="2"/>
</dbReference>
<feature type="region of interest" description="Disordered" evidence="7">
    <location>
        <begin position="447"/>
        <end position="467"/>
    </location>
</feature>
<dbReference type="SMART" id="SM00386">
    <property type="entry name" value="HAT"/>
    <property type="match status" value="7"/>
</dbReference>
<dbReference type="GO" id="GO:0005685">
    <property type="term" value="C:U1 snRNP"/>
    <property type="evidence" value="ECO:0007669"/>
    <property type="project" value="TreeGrafter"/>
</dbReference>
<dbReference type="Pfam" id="PF23240">
    <property type="entry name" value="HAT_PRP39_N"/>
    <property type="match status" value="1"/>
</dbReference>
<dbReference type="GO" id="GO:0000395">
    <property type="term" value="P:mRNA 5'-splice site recognition"/>
    <property type="evidence" value="ECO:0007669"/>
    <property type="project" value="TreeGrafter"/>
</dbReference>
<organism evidence="8 9">
    <name type="scientific">Perilla frutescens var. hirtella</name>
    <name type="common">Perilla citriodora</name>
    <name type="synonym">Perilla setoyensis</name>
    <dbReference type="NCBI Taxonomy" id="608512"/>
    <lineage>
        <taxon>Eukaryota</taxon>
        <taxon>Viridiplantae</taxon>
        <taxon>Streptophyta</taxon>
        <taxon>Embryophyta</taxon>
        <taxon>Tracheophyta</taxon>
        <taxon>Spermatophyta</taxon>
        <taxon>Magnoliopsida</taxon>
        <taxon>eudicotyledons</taxon>
        <taxon>Gunneridae</taxon>
        <taxon>Pentapetalae</taxon>
        <taxon>asterids</taxon>
        <taxon>lamiids</taxon>
        <taxon>Lamiales</taxon>
        <taxon>Lamiaceae</taxon>
        <taxon>Nepetoideae</taxon>
        <taxon>Elsholtzieae</taxon>
        <taxon>Perilla</taxon>
    </lineage>
</organism>
<comment type="subcellular location">
    <subcellularLocation>
        <location evidence="1">Nucleus</location>
    </subcellularLocation>
</comment>
<keyword evidence="2" id="KW-0507">mRNA processing</keyword>
<comment type="caution">
    <text evidence="8">The sequence shown here is derived from an EMBL/GenBank/DDBJ whole genome shotgun (WGS) entry which is preliminary data.</text>
</comment>
<keyword evidence="4" id="KW-0508">mRNA splicing</keyword>
<dbReference type="PANTHER" id="PTHR17204:SF5">
    <property type="entry name" value="PRE-MRNA-PROCESSING FACTOR 39"/>
    <property type="match status" value="1"/>
</dbReference>
<dbReference type="InterPro" id="IPR003107">
    <property type="entry name" value="HAT"/>
</dbReference>
<dbReference type="InterPro" id="IPR011990">
    <property type="entry name" value="TPR-like_helical_dom_sf"/>
</dbReference>
<accession>A0AAD4P2U4</accession>
<protein>
    <submittedName>
        <fullName evidence="8">Tetratricopeptide repeat superfamily protein</fullName>
    </submittedName>
</protein>
<dbReference type="Proteomes" id="UP001190926">
    <property type="component" value="Unassembled WGS sequence"/>
</dbReference>
<evidence type="ECO:0000256" key="2">
    <source>
        <dbReference type="ARBA" id="ARBA00022664"/>
    </source>
</evidence>
<evidence type="ECO:0000256" key="4">
    <source>
        <dbReference type="ARBA" id="ARBA00023187"/>
    </source>
</evidence>
<dbReference type="GO" id="GO:0071004">
    <property type="term" value="C:U2-type prespliceosome"/>
    <property type="evidence" value="ECO:0007669"/>
    <property type="project" value="TreeGrafter"/>
</dbReference>
<dbReference type="GO" id="GO:0030627">
    <property type="term" value="F:pre-mRNA 5'-splice site binding"/>
    <property type="evidence" value="ECO:0007669"/>
    <property type="project" value="TreeGrafter"/>
</dbReference>
<dbReference type="PANTHER" id="PTHR17204">
    <property type="entry name" value="PRE-MRNA PROCESSING PROTEIN PRP39-RELATED"/>
    <property type="match status" value="1"/>
</dbReference>
<keyword evidence="9" id="KW-1185">Reference proteome</keyword>
<dbReference type="AlphaFoldDB" id="A0AAD4P2U4"/>
<dbReference type="FunFam" id="1.25.40.10:FF:000064">
    <property type="entry name" value="Putative pre-mrna-processing factor 39"/>
    <property type="match status" value="1"/>
</dbReference>
<keyword evidence="5" id="KW-0539">Nucleus</keyword>
<gene>
    <name evidence="8" type="ORF">C2S53_016185</name>
</gene>
<comment type="similarity">
    <text evidence="6">Belongs to the PRP39 family.</text>
</comment>
<evidence type="ECO:0000256" key="6">
    <source>
        <dbReference type="ARBA" id="ARBA00038019"/>
    </source>
</evidence>
<evidence type="ECO:0000256" key="7">
    <source>
        <dbReference type="SAM" id="MobiDB-lite"/>
    </source>
</evidence>
<dbReference type="GO" id="GO:0000243">
    <property type="term" value="C:commitment complex"/>
    <property type="evidence" value="ECO:0007669"/>
    <property type="project" value="TreeGrafter"/>
</dbReference>
<name>A0AAD4P2U4_PERFH</name>
<evidence type="ECO:0000256" key="1">
    <source>
        <dbReference type="ARBA" id="ARBA00004123"/>
    </source>
</evidence>
<proteinExistence type="inferred from homology"/>
<sequence length="920" mass="101675">MASGSSFDTSNFLDDDEWATTIIEQNQRVDRIIEDVIIHAAKLSLQPTNHHVRSPRRYIERIRKKGHEIKTSKSFTEYSSHLESSVNLPPSSPSFSVICEHQLGIVGDSPAMMEQTSSVAHNETIVTAASDEAVSVLPATENAASPAGMSDTVEIVSSASGMNTDAGSTYAEPVNVSQQETPAAVAYDGGENFTSLENPSVNSTEVAGYDSSLNGNGVSTTGDGAATIISENGVASADGIGSAALHHPSDGSEVLSAEEERLWSIVTTNSLDFDAWTALIDETERTSEGNISKIRKVYDTFLAEFPLCYGYWKKYADHEARLSSVDKVAEVYERAVQGVTYSVDMWLHYCVFAIGTYGDPDSIRRLFERALAYVGTDYLCFPLWDKYIEYEISQQDWPRVATIYMRVLEIPNQQLDRYFDGFKELVASRPLSELRTAEEAATLAVADSQENEGEVPPSAAEQPSKAVSTSLKDAEELEKYIAIREEIYKKAKDFDSKIIGFETAIRRPYFHVRPLNVAELENWHNYLTFTEGGDDFNKVVKLYERCLIACARYPEFWIRYALCMEVSGSMELAENALARATQVFVKRQPEIHLFAARFKEQHGDISGARAAYQHVHTGISPGLLEAIIKHANMEHRLGKLEDACSLYEQAIAIEKGKEQSQTLPLLFAQYSRFVFLVSGNVDKAREILVRGVESAPLSKPLLEAMIHLESIQTLPKQIEYLDSLVEKFIVPSPDNPSVASVDEREELSSIFLEFLDLFGDAQSVKKADYRHSKLFLNHKSTAESKKRHAEDYLASDRAKLAKSLVPTSAPSVMGAYPSTQNQWPAGYGAQPQAWPQASQTQAQQWNLGYAQQAAYGSYGASYAHPQTPASVPQSTAYGTYPQTYPAQAFSQQAYAQPAVAATPAQQTPAAPAATYYTGYY</sequence>
<evidence type="ECO:0000313" key="9">
    <source>
        <dbReference type="Proteomes" id="UP001190926"/>
    </source>
</evidence>
<dbReference type="Pfam" id="PF23241">
    <property type="entry name" value="HAT_PRP39_C"/>
    <property type="match status" value="1"/>
</dbReference>
<dbReference type="SUPFAM" id="SSF48452">
    <property type="entry name" value="TPR-like"/>
    <property type="match status" value="1"/>
</dbReference>
<dbReference type="EMBL" id="SDAM02000556">
    <property type="protein sequence ID" value="KAH6823930.1"/>
    <property type="molecule type" value="Genomic_DNA"/>
</dbReference>
<evidence type="ECO:0000256" key="5">
    <source>
        <dbReference type="ARBA" id="ARBA00023242"/>
    </source>
</evidence>
<evidence type="ECO:0000256" key="3">
    <source>
        <dbReference type="ARBA" id="ARBA00022737"/>
    </source>
</evidence>